<proteinExistence type="predicted"/>
<dbReference type="AlphaFoldDB" id="A0A1S7PUA9"/>
<evidence type="ECO:0000313" key="2">
    <source>
        <dbReference type="EMBL" id="CUX26449.1"/>
    </source>
</evidence>
<evidence type="ECO:0000256" key="1">
    <source>
        <dbReference type="SAM" id="MobiDB-lite"/>
    </source>
</evidence>
<name>A0A1S7PUA9_9HYPH</name>
<dbReference type="EMBL" id="FBWK01000025">
    <property type="protein sequence ID" value="CUX26449.1"/>
    <property type="molecule type" value="Genomic_DNA"/>
</dbReference>
<feature type="region of interest" description="Disordered" evidence="1">
    <location>
        <begin position="66"/>
        <end position="92"/>
    </location>
</feature>
<dbReference type="Proteomes" id="UP000191988">
    <property type="component" value="Unassembled WGS sequence"/>
</dbReference>
<organism evidence="2 3">
    <name type="scientific">Agrobacterium tomkonis CFBP 6623</name>
    <dbReference type="NCBI Taxonomy" id="1183432"/>
    <lineage>
        <taxon>Bacteria</taxon>
        <taxon>Pseudomonadati</taxon>
        <taxon>Pseudomonadota</taxon>
        <taxon>Alphaproteobacteria</taxon>
        <taxon>Hyphomicrobiales</taxon>
        <taxon>Rhizobiaceae</taxon>
        <taxon>Rhizobium/Agrobacterium group</taxon>
        <taxon>Agrobacterium</taxon>
        <taxon>Agrobacterium tumefaciens complex</taxon>
    </lineage>
</organism>
<evidence type="ECO:0000313" key="3">
    <source>
        <dbReference type="Proteomes" id="UP000191988"/>
    </source>
</evidence>
<reference evidence="3" key="1">
    <citation type="submission" date="2016-01" db="EMBL/GenBank/DDBJ databases">
        <authorList>
            <person name="Regsiter A."/>
            <person name="william w."/>
        </authorList>
    </citation>
    <scope>NUCLEOTIDE SEQUENCE [LARGE SCALE GENOMIC DNA]</scope>
    <source>
        <strain evidence="3">CFBP 6623</strain>
    </source>
</reference>
<accession>A0A1S7PUA9</accession>
<protein>
    <submittedName>
        <fullName evidence="2">Uncharacterized protein</fullName>
    </submittedName>
</protein>
<sequence>MLRGLLMGGVAGAFHRLLAGLARGCAGLLSLHRPGRTGGGKFGETVERLVFQQPVDTRIRMEMQEGGKFGRGKVVGGDHGRKLSHVPRPGNP</sequence>
<gene>
    <name evidence="2" type="ORF">AGR3A_Cc310018</name>
</gene>
<keyword evidence="3" id="KW-1185">Reference proteome</keyword>